<reference evidence="2" key="1">
    <citation type="submission" date="2014-05" db="EMBL/GenBank/DDBJ databases">
        <title>Whole genome sequencing of Lactobacillus casei NRIC0644.</title>
        <authorList>
            <person name="Atarashi H."/>
            <person name="Yoshida Y."/>
            <person name="Fujimura S."/>
            <person name="Tanaka N."/>
            <person name="Shiwa Y."/>
            <person name="Yoshikawa H."/>
            <person name="Okada S."/>
            <person name="Nakagawa J."/>
        </authorList>
    </citation>
    <scope>NUCLEOTIDE SEQUENCE [LARGE SCALE GENOMIC DNA]</scope>
    <source>
        <strain evidence="2">NRIC0644</strain>
    </source>
</reference>
<evidence type="ECO:0008006" key="3">
    <source>
        <dbReference type="Google" id="ProtNLM"/>
    </source>
</evidence>
<dbReference type="RefSeq" id="WP_045625262.1">
    <property type="nucleotide sequence ID" value="NZ_BAYM01000159.1"/>
</dbReference>
<evidence type="ECO:0000313" key="2">
    <source>
        <dbReference type="Proteomes" id="UP000032552"/>
    </source>
</evidence>
<proteinExistence type="predicted"/>
<evidence type="ECO:0000313" key="1">
    <source>
        <dbReference type="EMBL" id="GAN37455.1"/>
    </source>
</evidence>
<gene>
    <name evidence="1" type="ORF">LC0644_2044</name>
</gene>
<organism evidence="1 2">
    <name type="scientific">Lacticaseibacillus paracasei NRIC 0644</name>
    <dbReference type="NCBI Taxonomy" id="1435038"/>
    <lineage>
        <taxon>Bacteria</taxon>
        <taxon>Bacillati</taxon>
        <taxon>Bacillota</taxon>
        <taxon>Bacilli</taxon>
        <taxon>Lactobacillales</taxon>
        <taxon>Lactobacillaceae</taxon>
        <taxon>Lacticaseibacillus</taxon>
    </lineage>
</organism>
<accession>A0A0C9NZG2</accession>
<name>A0A0C9NZG2_LACPA</name>
<dbReference type="AlphaFoldDB" id="A0A0C9NZG2"/>
<dbReference type="Proteomes" id="UP000032552">
    <property type="component" value="Unassembled WGS sequence"/>
</dbReference>
<dbReference type="EMBL" id="BAYM01000159">
    <property type="protein sequence ID" value="GAN37455.1"/>
    <property type="molecule type" value="Genomic_DNA"/>
</dbReference>
<comment type="caution">
    <text evidence="1">The sequence shown here is derived from an EMBL/GenBank/DDBJ whole genome shotgun (WGS) entry which is preliminary data.</text>
</comment>
<sequence length="276" mass="31443">MEIALLSASDQVIDTSRNGESDGYLRLDHVYAEGDYVQVEFERQLLPGFFWVQVDAALVPSLLYFTQSTWHYVIPTDELAVTHPEHESIYPETAFAGKTHLIRIWKPDASEVSEERNVAFNSHDQAVHFGAYPHASANIETRHDPTFAARNAIDGYQLNDHHGKFPYQSWGINQDPTARFTLTFGRPIKLTRLAITLRADFPHDSYWTQGTLRLSDGSQMLLHFTKTDQRQMFDINKEEISELQLADLIKADDDSPFPALIEIEAYGCELVEEIAN</sequence>
<protein>
    <recommendedName>
        <fullName evidence="3">Carbohydrate-binding protein</fullName>
    </recommendedName>
</protein>